<proteinExistence type="predicted"/>
<feature type="region of interest" description="Disordered" evidence="1">
    <location>
        <begin position="1"/>
        <end position="74"/>
    </location>
</feature>
<protein>
    <recommendedName>
        <fullName evidence="4">Peptidase A2 domain-containing protein</fullName>
    </recommendedName>
</protein>
<accession>A0AAN8FUT5</accession>
<evidence type="ECO:0000256" key="1">
    <source>
        <dbReference type="SAM" id="MobiDB-lite"/>
    </source>
</evidence>
<evidence type="ECO:0000313" key="2">
    <source>
        <dbReference type="EMBL" id="KAK5981417.1"/>
    </source>
</evidence>
<name>A0AAN8FUT5_TRICO</name>
<comment type="caution">
    <text evidence="2">The sequence shown here is derived from an EMBL/GenBank/DDBJ whole genome shotgun (WGS) entry which is preliminary data.</text>
</comment>
<keyword evidence="3" id="KW-1185">Reference proteome</keyword>
<dbReference type="EMBL" id="WIXE01006289">
    <property type="protein sequence ID" value="KAK5981417.1"/>
    <property type="molecule type" value="Genomic_DNA"/>
</dbReference>
<dbReference type="InterPro" id="IPR001969">
    <property type="entry name" value="Aspartic_peptidase_AS"/>
</dbReference>
<feature type="compositionally biased region" description="Basic residues" evidence="1">
    <location>
        <begin position="41"/>
        <end position="59"/>
    </location>
</feature>
<dbReference type="SUPFAM" id="SSF50630">
    <property type="entry name" value="Acid proteases"/>
    <property type="match status" value="1"/>
</dbReference>
<dbReference type="AlphaFoldDB" id="A0AAN8FUT5"/>
<dbReference type="GO" id="GO:0004190">
    <property type="term" value="F:aspartic-type endopeptidase activity"/>
    <property type="evidence" value="ECO:0007669"/>
    <property type="project" value="InterPro"/>
</dbReference>
<dbReference type="Proteomes" id="UP001331761">
    <property type="component" value="Unassembled WGS sequence"/>
</dbReference>
<dbReference type="Gene3D" id="2.40.70.10">
    <property type="entry name" value="Acid Proteases"/>
    <property type="match status" value="1"/>
</dbReference>
<evidence type="ECO:0000313" key="3">
    <source>
        <dbReference type="Proteomes" id="UP001331761"/>
    </source>
</evidence>
<gene>
    <name evidence="2" type="ORF">GCK32_005807</name>
</gene>
<sequence length="160" mass="16969">MTSSLPRSGQTGSPQALNARSVTQLAKSSSPSGGDNLPKKTQGHSRHPEKKGEKKHTKSATKVNLVTDDKSSSGAVQELTGFSEGVGLGVHPSSGSTLKKTFFPIGEVSVVDPKARNARKVQVLIDTGAEMSFIETALADKLALPTVEKKQLRYYTFGSE</sequence>
<dbReference type="PROSITE" id="PS00141">
    <property type="entry name" value="ASP_PROTEASE"/>
    <property type="match status" value="1"/>
</dbReference>
<dbReference type="GO" id="GO:0006508">
    <property type="term" value="P:proteolysis"/>
    <property type="evidence" value="ECO:0007669"/>
    <property type="project" value="InterPro"/>
</dbReference>
<reference evidence="2 3" key="1">
    <citation type="submission" date="2019-10" db="EMBL/GenBank/DDBJ databases">
        <title>Assembly and Annotation for the nematode Trichostrongylus colubriformis.</title>
        <authorList>
            <person name="Martin J."/>
        </authorList>
    </citation>
    <scope>NUCLEOTIDE SEQUENCE [LARGE SCALE GENOMIC DNA]</scope>
    <source>
        <strain evidence="2">G859</strain>
        <tissue evidence="2">Whole worm</tissue>
    </source>
</reference>
<feature type="compositionally biased region" description="Polar residues" evidence="1">
    <location>
        <begin position="1"/>
        <end position="33"/>
    </location>
</feature>
<organism evidence="2 3">
    <name type="scientific">Trichostrongylus colubriformis</name>
    <name type="common">Black scour worm</name>
    <dbReference type="NCBI Taxonomy" id="6319"/>
    <lineage>
        <taxon>Eukaryota</taxon>
        <taxon>Metazoa</taxon>
        <taxon>Ecdysozoa</taxon>
        <taxon>Nematoda</taxon>
        <taxon>Chromadorea</taxon>
        <taxon>Rhabditida</taxon>
        <taxon>Rhabditina</taxon>
        <taxon>Rhabditomorpha</taxon>
        <taxon>Strongyloidea</taxon>
        <taxon>Trichostrongylidae</taxon>
        <taxon>Trichostrongylus</taxon>
    </lineage>
</organism>
<dbReference type="InterPro" id="IPR021109">
    <property type="entry name" value="Peptidase_aspartic_dom_sf"/>
</dbReference>
<evidence type="ECO:0008006" key="4">
    <source>
        <dbReference type="Google" id="ProtNLM"/>
    </source>
</evidence>